<dbReference type="AlphaFoldDB" id="A0A2W2HWB7"/>
<proteinExistence type="predicted"/>
<keyword evidence="1" id="KW-1133">Transmembrane helix</keyword>
<organism evidence="2 3">
    <name type="scientific">Spongiactinospora gelatinilytica</name>
    <dbReference type="NCBI Taxonomy" id="2666298"/>
    <lineage>
        <taxon>Bacteria</taxon>
        <taxon>Bacillati</taxon>
        <taxon>Actinomycetota</taxon>
        <taxon>Actinomycetes</taxon>
        <taxon>Streptosporangiales</taxon>
        <taxon>Streptosporangiaceae</taxon>
        <taxon>Spongiactinospora</taxon>
    </lineage>
</organism>
<reference evidence="2 3" key="1">
    <citation type="submission" date="2018-01" db="EMBL/GenBank/DDBJ databases">
        <title>Draft genome sequence of Sphaerisporangium sp. 7K107.</title>
        <authorList>
            <person name="Sahin N."/>
            <person name="Saygin H."/>
            <person name="Ay H."/>
        </authorList>
    </citation>
    <scope>NUCLEOTIDE SEQUENCE [LARGE SCALE GENOMIC DNA]</scope>
    <source>
        <strain evidence="2 3">7K107</strain>
    </source>
</reference>
<keyword evidence="1" id="KW-0472">Membrane</keyword>
<dbReference type="RefSeq" id="WP_111165837.1">
    <property type="nucleotide sequence ID" value="NZ_POUA01000021.1"/>
</dbReference>
<feature type="transmembrane region" description="Helical" evidence="1">
    <location>
        <begin position="76"/>
        <end position="101"/>
    </location>
</feature>
<keyword evidence="1" id="KW-0812">Transmembrane</keyword>
<keyword evidence="3" id="KW-1185">Reference proteome</keyword>
<name>A0A2W2HWB7_9ACTN</name>
<protein>
    <recommendedName>
        <fullName evidence="4">Integral membrane protein</fullName>
    </recommendedName>
</protein>
<evidence type="ECO:0000256" key="1">
    <source>
        <dbReference type="SAM" id="Phobius"/>
    </source>
</evidence>
<feature type="transmembrane region" description="Helical" evidence="1">
    <location>
        <begin position="49"/>
        <end position="69"/>
    </location>
</feature>
<accession>A0A2W2HWB7</accession>
<gene>
    <name evidence="2" type="ORF">C1I98_04755</name>
</gene>
<feature type="transmembrane region" description="Helical" evidence="1">
    <location>
        <begin position="107"/>
        <end position="129"/>
    </location>
</feature>
<comment type="caution">
    <text evidence="2">The sequence shown here is derived from an EMBL/GenBank/DDBJ whole genome shotgun (WGS) entry which is preliminary data.</text>
</comment>
<evidence type="ECO:0000313" key="3">
    <source>
        <dbReference type="Proteomes" id="UP000248544"/>
    </source>
</evidence>
<evidence type="ECO:0000313" key="2">
    <source>
        <dbReference type="EMBL" id="PZG54148.1"/>
    </source>
</evidence>
<evidence type="ECO:0008006" key="4">
    <source>
        <dbReference type="Google" id="ProtNLM"/>
    </source>
</evidence>
<feature type="transmembrane region" description="Helical" evidence="1">
    <location>
        <begin position="22"/>
        <end position="43"/>
    </location>
</feature>
<dbReference type="Proteomes" id="UP000248544">
    <property type="component" value="Unassembled WGS sequence"/>
</dbReference>
<sequence length="132" mass="13820">MAAITAPGTRAPLLRRVLRADAVLTGGFAVLLAVAAALLAGLTGLPEPLLRWAGIGLLPVTAFITFLAIRPTPPRAAVWTLIAVNALWTVDSVALLFTGWIDPNPLGVAFVVAQAVLVGIFAELQYLGLRRS</sequence>
<dbReference type="EMBL" id="POUA01000021">
    <property type="protein sequence ID" value="PZG54148.1"/>
    <property type="molecule type" value="Genomic_DNA"/>
</dbReference>